<dbReference type="EMBL" id="CP002500">
    <property type="protein sequence ID" value="AET39598.1"/>
    <property type="molecule type" value="Genomic_DNA"/>
</dbReference>
<dbReference type="GO" id="GO:0035303">
    <property type="term" value="P:regulation of dephosphorylation"/>
    <property type="evidence" value="ECO:0007669"/>
    <property type="project" value="TreeGrafter"/>
</dbReference>
<dbReference type="GO" id="GO:0000159">
    <property type="term" value="C:protein phosphatase type 2A complex"/>
    <property type="evidence" value="ECO:0007669"/>
    <property type="project" value="EnsemblFungi"/>
</dbReference>
<keyword evidence="2" id="KW-1185">Reference proteome</keyword>
<evidence type="ECO:0000313" key="1">
    <source>
        <dbReference type="EMBL" id="AET39598.1"/>
    </source>
</evidence>
<dbReference type="HOGENOM" id="CLU_041824_2_2_1"/>
<dbReference type="GO" id="GO:0051721">
    <property type="term" value="F:protein phosphatase 2A binding"/>
    <property type="evidence" value="ECO:0007669"/>
    <property type="project" value="TreeGrafter"/>
</dbReference>
<dbReference type="GO" id="GO:0005829">
    <property type="term" value="C:cytosol"/>
    <property type="evidence" value="ECO:0007669"/>
    <property type="project" value="EnsemblFungi"/>
</dbReference>
<dbReference type="OrthoDB" id="10261753at2759"/>
<accession>G8JS76</accession>
<dbReference type="GeneID" id="11470150"/>
<dbReference type="Pfam" id="PF04177">
    <property type="entry name" value="TAP42"/>
    <property type="match status" value="1"/>
</dbReference>
<dbReference type="FunCoup" id="G8JS76">
    <property type="interactions" value="627"/>
</dbReference>
<dbReference type="GO" id="GO:0045943">
    <property type="term" value="P:positive regulation of transcription by RNA polymerase I"/>
    <property type="evidence" value="ECO:0007669"/>
    <property type="project" value="EnsemblFungi"/>
</dbReference>
<dbReference type="GO" id="GO:1903432">
    <property type="term" value="P:regulation of TORC1 signaling"/>
    <property type="evidence" value="ECO:0007669"/>
    <property type="project" value="EnsemblFungi"/>
</dbReference>
<dbReference type="STRING" id="931890.G8JS76"/>
<reference evidence="2" key="1">
    <citation type="journal article" date="2012" name="G3 (Bethesda)">
        <title>Pichia sorbitophila, an interspecies yeast hybrid reveals early steps of genome resolution following polyploidization.</title>
        <authorList>
            <person name="Leh Louis V."/>
            <person name="Despons L."/>
            <person name="Friedrich A."/>
            <person name="Martin T."/>
            <person name="Durrens P."/>
            <person name="Casaregola S."/>
            <person name="Neuveglise C."/>
            <person name="Fairhead C."/>
            <person name="Marck C."/>
            <person name="Cruz J.A."/>
            <person name="Straub M.L."/>
            <person name="Kugler V."/>
            <person name="Sacerdot C."/>
            <person name="Uzunov Z."/>
            <person name="Thierry A."/>
            <person name="Weiss S."/>
            <person name="Bleykasten C."/>
            <person name="De Montigny J."/>
            <person name="Jacques N."/>
            <person name="Jung P."/>
            <person name="Lemaire M."/>
            <person name="Mallet S."/>
            <person name="Morel G."/>
            <person name="Richard G.F."/>
            <person name="Sarkar A."/>
            <person name="Savel G."/>
            <person name="Schacherer J."/>
            <person name="Seret M.L."/>
            <person name="Talla E."/>
            <person name="Samson G."/>
            <person name="Jubin C."/>
            <person name="Poulain J."/>
            <person name="Vacherie B."/>
            <person name="Barbe V."/>
            <person name="Pelletier E."/>
            <person name="Sherman D.J."/>
            <person name="Westhof E."/>
            <person name="Weissenbach J."/>
            <person name="Baret P.V."/>
            <person name="Wincker P."/>
            <person name="Gaillardin C."/>
            <person name="Dujon B."/>
            <person name="Souciet J.L."/>
        </authorList>
    </citation>
    <scope>NUCLEOTIDE SEQUENCE [LARGE SCALE GENOMIC DNA]</scope>
    <source>
        <strain evidence="2">CBS 270.75 / DBVPG 7215 / KCTC 17166 / NRRL Y-17582</strain>
    </source>
</reference>
<name>G8JS76_ERECY</name>
<proteinExistence type="predicted"/>
<gene>
    <name evidence="1" type="ordered locus">Ecym_4565</name>
</gene>
<dbReference type="InterPro" id="IPR038511">
    <property type="entry name" value="TAP42/TAP46-like_sf"/>
</dbReference>
<dbReference type="Proteomes" id="UP000006790">
    <property type="component" value="Chromosome 4"/>
</dbReference>
<evidence type="ECO:0008006" key="3">
    <source>
        <dbReference type="Google" id="ProtNLM"/>
    </source>
</evidence>
<dbReference type="KEGG" id="erc:Ecym_4565"/>
<organism evidence="1 2">
    <name type="scientific">Eremothecium cymbalariae (strain CBS 270.75 / DBVPG 7215 / KCTC 17166 / NRRL Y-17582)</name>
    <name type="common">Yeast</name>
    <dbReference type="NCBI Taxonomy" id="931890"/>
    <lineage>
        <taxon>Eukaryota</taxon>
        <taxon>Fungi</taxon>
        <taxon>Dikarya</taxon>
        <taxon>Ascomycota</taxon>
        <taxon>Saccharomycotina</taxon>
        <taxon>Saccharomycetes</taxon>
        <taxon>Saccharomycetales</taxon>
        <taxon>Saccharomycetaceae</taxon>
        <taxon>Eremothecium</taxon>
    </lineage>
</organism>
<dbReference type="OMA" id="EYELCEA"/>
<dbReference type="InterPro" id="IPR007304">
    <property type="entry name" value="TAP46-like"/>
</dbReference>
<evidence type="ECO:0000313" key="2">
    <source>
        <dbReference type="Proteomes" id="UP000006790"/>
    </source>
</evidence>
<protein>
    <recommendedName>
        <fullName evidence="3">Type 2A phosphatase-associated protein 42</fullName>
    </recommendedName>
</protein>
<dbReference type="AlphaFoldDB" id="G8JS76"/>
<dbReference type="RefSeq" id="XP_003646415.1">
    <property type="nucleotide sequence ID" value="XM_003646367.1"/>
</dbReference>
<dbReference type="PANTHER" id="PTHR10933:SF9">
    <property type="entry name" value="IMMUNOGLOBULIN-BINDING PROTEIN 1"/>
    <property type="match status" value="1"/>
</dbReference>
<dbReference type="Gene3D" id="1.25.40.540">
    <property type="entry name" value="TAP42-like family"/>
    <property type="match status" value="1"/>
</dbReference>
<dbReference type="eggNOG" id="KOG2830">
    <property type="taxonomic scope" value="Eukaryota"/>
</dbReference>
<dbReference type="PANTHER" id="PTHR10933">
    <property type="entry name" value="IMMUNOGLOBULIN-BINDING PROTEIN 1"/>
    <property type="match status" value="1"/>
</dbReference>
<sequence length="368" mass="42964">MDSGRVEYKALVRRVEEMENSGKRQDTEEYQTGVTKLIEEVLRVKQVVYDRLSLFSDNEEIEDVSTSSIPFLSIDYYLGRLVLMKQYVGVESSEDPVMKYRWKIEFLNKAVQIWMQFLVTLQGYGVSDEFLSKVLDRVESSQGPLLEELFPQPSSSEDLTGAQMKRQAKIDIYQQNKLLEQKIGQLKVEMRGHEVEHNDRSVDEEVLRKLYLAQLKQLSFKCFNELEGILMEIELLKNFSKAAPIQEPSKDKEEKLLPFEYTDKLETLNKPLLSKNGRVLRNFTLLDKKDRLKESVFGYGQYGPTMSVEEFLEQEFESGRVLQDNKEPEEVVDEDNHEWQDKETYKAREWDAFKEANLRGSGNTMNRG</sequence>
<dbReference type="InParanoid" id="G8JS76"/>